<comment type="caution">
    <text evidence="1">The sequence shown here is derived from an EMBL/GenBank/DDBJ whole genome shotgun (WGS) entry which is preliminary data.</text>
</comment>
<organism evidence="1">
    <name type="scientific">marine sediment metagenome</name>
    <dbReference type="NCBI Taxonomy" id="412755"/>
    <lineage>
        <taxon>unclassified sequences</taxon>
        <taxon>metagenomes</taxon>
        <taxon>ecological metagenomes</taxon>
    </lineage>
</organism>
<accession>X1V6Z2</accession>
<dbReference type="AlphaFoldDB" id="X1V6Z2"/>
<sequence length="78" mass="8688">MAINGHTKEAGLEICKQLGIDPSRVLSINIFVLHGTLVVKTLDGDIDCHLVPDRDKDNELIFRIVKDEALRPLTIRAL</sequence>
<gene>
    <name evidence="1" type="ORF">S12H4_45766</name>
</gene>
<name>X1V6Z2_9ZZZZ</name>
<proteinExistence type="predicted"/>
<evidence type="ECO:0000313" key="1">
    <source>
        <dbReference type="EMBL" id="GAJ11777.1"/>
    </source>
</evidence>
<dbReference type="EMBL" id="BARW01028332">
    <property type="protein sequence ID" value="GAJ11777.1"/>
    <property type="molecule type" value="Genomic_DNA"/>
</dbReference>
<reference evidence="1" key="1">
    <citation type="journal article" date="2014" name="Front. Microbiol.">
        <title>High frequency of phylogenetically diverse reductive dehalogenase-homologous genes in deep subseafloor sedimentary metagenomes.</title>
        <authorList>
            <person name="Kawai M."/>
            <person name="Futagami T."/>
            <person name="Toyoda A."/>
            <person name="Takaki Y."/>
            <person name="Nishi S."/>
            <person name="Hori S."/>
            <person name="Arai W."/>
            <person name="Tsubouchi T."/>
            <person name="Morono Y."/>
            <person name="Uchiyama I."/>
            <person name="Ito T."/>
            <person name="Fujiyama A."/>
            <person name="Inagaki F."/>
            <person name="Takami H."/>
        </authorList>
    </citation>
    <scope>NUCLEOTIDE SEQUENCE</scope>
    <source>
        <strain evidence="1">Expedition CK06-06</strain>
    </source>
</reference>
<protein>
    <submittedName>
        <fullName evidence="1">Uncharacterized protein</fullName>
    </submittedName>
</protein>